<protein>
    <submittedName>
        <fullName evidence="2">Uncharacterized protein</fullName>
    </submittedName>
</protein>
<gene>
    <name evidence="2" type="ORF">LCGC14_3008500</name>
</gene>
<keyword evidence="1" id="KW-0812">Transmembrane</keyword>
<dbReference type="EMBL" id="LAZR01062199">
    <property type="protein sequence ID" value="KKK62022.1"/>
    <property type="molecule type" value="Genomic_DNA"/>
</dbReference>
<keyword evidence="1" id="KW-0472">Membrane</keyword>
<accession>A0A0F8WYT7</accession>
<feature type="transmembrane region" description="Helical" evidence="1">
    <location>
        <begin position="53"/>
        <end position="75"/>
    </location>
</feature>
<dbReference type="AlphaFoldDB" id="A0A0F8WYT7"/>
<feature type="transmembrane region" description="Helical" evidence="1">
    <location>
        <begin position="28"/>
        <end position="46"/>
    </location>
</feature>
<feature type="transmembrane region" description="Helical" evidence="1">
    <location>
        <begin position="171"/>
        <end position="191"/>
    </location>
</feature>
<feature type="transmembrane region" description="Helical" evidence="1">
    <location>
        <begin position="87"/>
        <end position="107"/>
    </location>
</feature>
<sequence length="206" mass="23224">KEKGSLVALLALAGGLMALTLVRGAANFYYDAFMAFFFSLTWYLVVVRSRWKYASAAALVVCRIQAPIFLVPLVLKDRNWKLLLPVIAFMAYYVVGWIVTSNISWLVDFWRQQAQWSVPIRMTIPYSLLLVNLLPIGLVTIPSTLFLKYSYPELVAVFIPVLTYLLWGPSAHTLTILGPISTLVLSTWMPFCLSSITRRKVEVGKA</sequence>
<keyword evidence="1" id="KW-1133">Transmembrane helix</keyword>
<feature type="transmembrane region" description="Helical" evidence="1">
    <location>
        <begin position="128"/>
        <end position="151"/>
    </location>
</feature>
<reference evidence="2" key="1">
    <citation type="journal article" date="2015" name="Nature">
        <title>Complex archaea that bridge the gap between prokaryotes and eukaryotes.</title>
        <authorList>
            <person name="Spang A."/>
            <person name="Saw J.H."/>
            <person name="Jorgensen S.L."/>
            <person name="Zaremba-Niedzwiedzka K."/>
            <person name="Martijn J."/>
            <person name="Lind A.E."/>
            <person name="van Eijk R."/>
            <person name="Schleper C."/>
            <person name="Guy L."/>
            <person name="Ettema T.J."/>
        </authorList>
    </citation>
    <scope>NUCLEOTIDE SEQUENCE</scope>
</reference>
<evidence type="ECO:0000256" key="1">
    <source>
        <dbReference type="SAM" id="Phobius"/>
    </source>
</evidence>
<feature type="non-terminal residue" evidence="2">
    <location>
        <position position="1"/>
    </location>
</feature>
<organism evidence="2">
    <name type="scientific">marine sediment metagenome</name>
    <dbReference type="NCBI Taxonomy" id="412755"/>
    <lineage>
        <taxon>unclassified sequences</taxon>
        <taxon>metagenomes</taxon>
        <taxon>ecological metagenomes</taxon>
    </lineage>
</organism>
<proteinExistence type="predicted"/>
<evidence type="ECO:0000313" key="2">
    <source>
        <dbReference type="EMBL" id="KKK62022.1"/>
    </source>
</evidence>
<comment type="caution">
    <text evidence="2">The sequence shown here is derived from an EMBL/GenBank/DDBJ whole genome shotgun (WGS) entry which is preliminary data.</text>
</comment>
<name>A0A0F8WYT7_9ZZZZ</name>